<organism evidence="2 3">
    <name type="scientific">Streptomyces nigrescens</name>
    <dbReference type="NCBI Taxonomy" id="1920"/>
    <lineage>
        <taxon>Bacteria</taxon>
        <taxon>Bacillati</taxon>
        <taxon>Actinomycetota</taxon>
        <taxon>Actinomycetes</taxon>
        <taxon>Kitasatosporales</taxon>
        <taxon>Streptomycetaceae</taxon>
        <taxon>Streptomyces</taxon>
    </lineage>
</organism>
<keyword evidence="3" id="KW-1185">Reference proteome</keyword>
<accession>A0ABY7J4Z4</accession>
<proteinExistence type="predicted"/>
<gene>
    <name evidence="2" type="ORF">STRNI_003127</name>
</gene>
<evidence type="ECO:0000313" key="2">
    <source>
        <dbReference type="EMBL" id="WAU04821.1"/>
    </source>
</evidence>
<feature type="compositionally biased region" description="Polar residues" evidence="1">
    <location>
        <begin position="48"/>
        <end position="59"/>
    </location>
</feature>
<feature type="region of interest" description="Disordered" evidence="1">
    <location>
        <begin position="34"/>
        <end position="59"/>
    </location>
</feature>
<name>A0ABY7J4Z4_STRNI</name>
<dbReference type="Proteomes" id="UP001210169">
    <property type="component" value="Chromosome"/>
</dbReference>
<dbReference type="GeneID" id="301332298"/>
<evidence type="ECO:0000313" key="3">
    <source>
        <dbReference type="Proteomes" id="UP001210169"/>
    </source>
</evidence>
<evidence type="ECO:0000256" key="1">
    <source>
        <dbReference type="SAM" id="MobiDB-lite"/>
    </source>
</evidence>
<dbReference type="RefSeq" id="WP_277411422.1">
    <property type="nucleotide sequence ID" value="NZ_CP114203.1"/>
</dbReference>
<protein>
    <submittedName>
        <fullName evidence="2">Uncharacterized protein</fullName>
    </submittedName>
</protein>
<dbReference type="EMBL" id="CP114203">
    <property type="protein sequence ID" value="WAU04821.1"/>
    <property type="molecule type" value="Genomic_DNA"/>
</dbReference>
<sequence length="210" mass="22753">MGQLARALRDAVPCTDSTWHLPSQEAAKQWPDAAAPAGSGWAKGGTGVTEQRTASTRDPLSTVEAVLRSEGGPLSAERLLKATEVQLDKRALQKLLSLDDRFTRASRRTWALAEWGHDVFKSPSDLIGELVDAHGGRAPVVEVVRVLTDDYGYQENSAKNFISQPPFTSRNGFVRRRGVLSSRKETSALPPIAADHVPSVDDLIDSIGLD</sequence>
<reference evidence="2 3" key="1">
    <citation type="submission" date="2022-12" db="EMBL/GenBank/DDBJ databases">
        <authorList>
            <person name="Ruckert C."/>
            <person name="Busche T."/>
            <person name="Kalinowski J."/>
            <person name="Wittmann C."/>
        </authorList>
    </citation>
    <scope>NUCLEOTIDE SEQUENCE [LARGE SCALE GENOMIC DNA]</scope>
    <source>
        <strain evidence="2 3">DSM 40276</strain>
    </source>
</reference>